<comment type="caution">
    <text evidence="1">The sequence shown here is derived from an EMBL/GenBank/DDBJ whole genome shotgun (WGS) entry which is preliminary data.</text>
</comment>
<dbReference type="Proteomes" id="UP001642260">
    <property type="component" value="Unassembled WGS sequence"/>
</dbReference>
<name>A0ABC8M6H7_ERUVS</name>
<keyword evidence="2" id="KW-1185">Reference proteome</keyword>
<dbReference type="AlphaFoldDB" id="A0ABC8M6H7"/>
<proteinExistence type="predicted"/>
<protein>
    <submittedName>
        <fullName evidence="1">Uncharacterized protein</fullName>
    </submittedName>
</protein>
<evidence type="ECO:0000313" key="2">
    <source>
        <dbReference type="Proteomes" id="UP001642260"/>
    </source>
</evidence>
<reference evidence="1 2" key="1">
    <citation type="submission" date="2022-03" db="EMBL/GenBank/DDBJ databases">
        <authorList>
            <person name="Macdonald S."/>
            <person name="Ahmed S."/>
            <person name="Newling K."/>
        </authorList>
    </citation>
    <scope>NUCLEOTIDE SEQUENCE [LARGE SCALE GENOMIC DNA]</scope>
</reference>
<evidence type="ECO:0000313" key="1">
    <source>
        <dbReference type="EMBL" id="CAH8390719.1"/>
    </source>
</evidence>
<accession>A0ABC8M6H7</accession>
<organism evidence="1 2">
    <name type="scientific">Eruca vesicaria subsp. sativa</name>
    <name type="common">Garden rocket</name>
    <name type="synonym">Eruca sativa</name>
    <dbReference type="NCBI Taxonomy" id="29727"/>
    <lineage>
        <taxon>Eukaryota</taxon>
        <taxon>Viridiplantae</taxon>
        <taxon>Streptophyta</taxon>
        <taxon>Embryophyta</taxon>
        <taxon>Tracheophyta</taxon>
        <taxon>Spermatophyta</taxon>
        <taxon>Magnoliopsida</taxon>
        <taxon>eudicotyledons</taxon>
        <taxon>Gunneridae</taxon>
        <taxon>Pentapetalae</taxon>
        <taxon>rosids</taxon>
        <taxon>malvids</taxon>
        <taxon>Brassicales</taxon>
        <taxon>Brassicaceae</taxon>
        <taxon>Brassiceae</taxon>
        <taxon>Eruca</taxon>
    </lineage>
</organism>
<sequence length="139" mass="16003">MGYRSSTWSDSFFQGSRLHGIFSFTQITIPQELLIFSPIEVTFHKLITMKHEDSMHLSQTILQRAIICVGDKQMRLNSFPSNQEPKTSELQRDARLNYDSWLFMAEITCAGFLQTCGRIKFKVKINDLVDTAPKVPEEV</sequence>
<gene>
    <name evidence="1" type="ORF">ERUC_LOCUS43202</name>
</gene>
<dbReference type="EMBL" id="CAKOAT010914042">
    <property type="protein sequence ID" value="CAH8390719.1"/>
    <property type="molecule type" value="Genomic_DNA"/>
</dbReference>